<dbReference type="OrthoDB" id="328483at2157"/>
<keyword evidence="2" id="KW-0378">Hydrolase</keyword>
<reference evidence="2" key="1">
    <citation type="submission" date="2021-03" db="EMBL/GenBank/DDBJ databases">
        <title>Genomic Encyclopedia of Type Strains, Phase IV (KMG-IV): sequencing the most valuable type-strain genomes for metagenomic binning, comparative biology and taxonomic classification.</title>
        <authorList>
            <person name="Goeker M."/>
        </authorList>
    </citation>
    <scope>NUCLEOTIDE SEQUENCE</scope>
    <source>
        <strain evidence="2">DSM 23564</strain>
    </source>
</reference>
<name>A0A8T4GH47_9EURY</name>
<evidence type="ECO:0000313" key="3">
    <source>
        <dbReference type="Proteomes" id="UP000823588"/>
    </source>
</evidence>
<dbReference type="EMBL" id="JAGGKQ010000015">
    <property type="protein sequence ID" value="MBP1923049.1"/>
    <property type="molecule type" value="Genomic_DNA"/>
</dbReference>
<dbReference type="SUPFAM" id="SSF50199">
    <property type="entry name" value="Staphylococcal nuclease"/>
    <property type="match status" value="1"/>
</dbReference>
<dbReference type="Gene3D" id="2.40.50.90">
    <property type="match status" value="1"/>
</dbReference>
<keyword evidence="3" id="KW-1185">Reference proteome</keyword>
<keyword evidence="2" id="KW-0540">Nuclease</keyword>
<evidence type="ECO:0000313" key="2">
    <source>
        <dbReference type="EMBL" id="MBP1923049.1"/>
    </source>
</evidence>
<protein>
    <submittedName>
        <fullName evidence="2">Endonuclease YncB(Thermonuclease family)</fullName>
    </submittedName>
</protein>
<dbReference type="GO" id="GO:0004519">
    <property type="term" value="F:endonuclease activity"/>
    <property type="evidence" value="ECO:0007669"/>
    <property type="project" value="UniProtKB-KW"/>
</dbReference>
<gene>
    <name evidence="2" type="ORF">J2751_002086</name>
</gene>
<keyword evidence="2" id="KW-0255">Endonuclease</keyword>
<proteinExistence type="predicted"/>
<sequence>MGYDPSDGGGGIGRRGFLGLAGATLGTAAVASGSSFSPVSALTNTEVDLDAVSFYSPASQIASDGESELADPEHVVMWAPPGSENFETTDDGPETVVYEDEPIPLVSEDGPVVGFGSVDLVSDDQGGFDLDNEEFLLNVFDEKLGGEGTVLWDEGHDQFGGLALSNYNSFDQYAANAGYDIQSTVEILGTSSLLFPSTASQVDPNGGPLTNPEHVMVWAESTAENVDDDGDEAAHVYGDDEEIPLVSRDGDVVGLGTPELIEDGDFTTANEQFALNLLADTVGSEGTLVWDDAHDSFYDSSTFGAFADTVESEGYTFEAAADLLDGAVESGGVDELEFFSTASLLDENEEPLTDESLIAAWAESTAENVDEAGTGFVDYADIDADIPLVAVDDGVVGVGSELAPDASDEDDNRTFLVNAWEDRLDGTGTVLFDESHGQSLSLDDFSGLASEAEDRGFDVESVADDAAFAAAVDDVDLLMIATEDDDLADGFPGDDLDVIADFVADGGVLFLHDTADFEGDSTDTLNDIAAAVDAGFRFNTDQVVDEENNGFAPFVPRTSNFNDEFDFFTAGDGGDGETEIPGDALFVPSPADAYTDAELDALVDFVADGGSLFLLDESEFTNEETANLNAIADALDLSFRFNADQVQDFENNAGQSFLPTTTNFNEGFDVFTGLESPGLDEADGLVVPSPGEAFSGAELDAIDDFLADGGSLFLFDESDFGGQGNTAFGFDETENLNAIADALDLAFRFNSDQVNDPTGDFDVATSNFNTAFDYFGARDDSIGIEFQRDEAYYGRVVRVFDGDTFEVEFDSEYDYRDVIRHLGFDTAETAPATNDPEEWFGIEDLDHLDEWGGLATDFALELMAPDADAGETNVEGRRVKMEFDEVEPIRGNFGRLLSYMYYDSDDFDADAGNADDPDATYEGDYDVDYNLETVEEGYSRVYSSGFSRHDEFAAAEEAALADGRGVWSAADFDALEPVRNDPVEEVFVPRTSSITTADGPLTADRVPVYAGEEAEQETFEGGDSGGDGFDAYEDAPLVGVDEDRRVAMVGGMLFNEAYEGIEGVEEFGNFPFLYNLATYLSNNDGDVLIEGGHAQFDVDGSLSLERVETFLRFVEGIGNRLRQFNDVVNTLPAQDEPTAVFLTSPGRAYTDDELDALADYRDSGGAVVLLGSTAASAENRSNLDAVAAGLGSDLRLNDDRVVDAAENLDGDAAVPVTTRFDADFPLFDPVGEGPIAGLDPETQAYLELIANDDGEIDRDALDGATADWAAGRIDRDTLDVVVEAYTEGTTVVAP</sequence>
<dbReference type="InterPro" id="IPR016071">
    <property type="entry name" value="Staphylococal_nuclease_OB-fold"/>
</dbReference>
<dbReference type="RefSeq" id="WP_209485761.1">
    <property type="nucleotide sequence ID" value="NZ_JAGGKQ010000015.1"/>
</dbReference>
<feature type="domain" description="TNase-like" evidence="1">
    <location>
        <begin position="790"/>
        <end position="969"/>
    </location>
</feature>
<dbReference type="PROSITE" id="PS50830">
    <property type="entry name" value="TNASE_3"/>
    <property type="match status" value="1"/>
</dbReference>
<dbReference type="PROSITE" id="PS51318">
    <property type="entry name" value="TAT"/>
    <property type="match status" value="1"/>
</dbReference>
<evidence type="ECO:0000259" key="1">
    <source>
        <dbReference type="PROSITE" id="PS50830"/>
    </source>
</evidence>
<dbReference type="InterPro" id="IPR006311">
    <property type="entry name" value="TAT_signal"/>
</dbReference>
<dbReference type="InterPro" id="IPR035437">
    <property type="entry name" value="SNase_OB-fold_sf"/>
</dbReference>
<comment type="caution">
    <text evidence="2">The sequence shown here is derived from an EMBL/GenBank/DDBJ whole genome shotgun (WGS) entry which is preliminary data.</text>
</comment>
<accession>A0A8T4GH47</accession>
<dbReference type="SMART" id="SM00318">
    <property type="entry name" value="SNc"/>
    <property type="match status" value="1"/>
</dbReference>
<dbReference type="Proteomes" id="UP000823588">
    <property type="component" value="Unassembled WGS sequence"/>
</dbReference>
<organism evidence="2 3">
    <name type="scientific">Halorubrum alkaliphilum</name>
    <dbReference type="NCBI Taxonomy" id="261290"/>
    <lineage>
        <taxon>Archaea</taxon>
        <taxon>Methanobacteriati</taxon>
        <taxon>Methanobacteriota</taxon>
        <taxon>Stenosarchaea group</taxon>
        <taxon>Halobacteria</taxon>
        <taxon>Halobacteriales</taxon>
        <taxon>Haloferacaceae</taxon>
        <taxon>Halorubrum</taxon>
    </lineage>
</organism>